<keyword evidence="3" id="KW-1185">Reference proteome</keyword>
<protein>
    <submittedName>
        <fullName evidence="2">Uncharacterized protein</fullName>
    </submittedName>
</protein>
<feature type="compositionally biased region" description="Acidic residues" evidence="1">
    <location>
        <begin position="46"/>
        <end position="84"/>
    </location>
</feature>
<gene>
    <name evidence="2" type="ORF">DPMN_077651</name>
</gene>
<name>A0A9D3YQE5_DREPO</name>
<dbReference type="Proteomes" id="UP000828390">
    <property type="component" value="Unassembled WGS sequence"/>
</dbReference>
<organism evidence="2 3">
    <name type="scientific">Dreissena polymorpha</name>
    <name type="common">Zebra mussel</name>
    <name type="synonym">Mytilus polymorpha</name>
    <dbReference type="NCBI Taxonomy" id="45954"/>
    <lineage>
        <taxon>Eukaryota</taxon>
        <taxon>Metazoa</taxon>
        <taxon>Spiralia</taxon>
        <taxon>Lophotrochozoa</taxon>
        <taxon>Mollusca</taxon>
        <taxon>Bivalvia</taxon>
        <taxon>Autobranchia</taxon>
        <taxon>Heteroconchia</taxon>
        <taxon>Euheterodonta</taxon>
        <taxon>Imparidentia</taxon>
        <taxon>Neoheterodontei</taxon>
        <taxon>Myida</taxon>
        <taxon>Dreissenoidea</taxon>
        <taxon>Dreissenidae</taxon>
        <taxon>Dreissena</taxon>
    </lineage>
</organism>
<reference evidence="2" key="1">
    <citation type="journal article" date="2019" name="bioRxiv">
        <title>The Genome of the Zebra Mussel, Dreissena polymorpha: A Resource for Invasive Species Research.</title>
        <authorList>
            <person name="McCartney M.A."/>
            <person name="Auch B."/>
            <person name="Kono T."/>
            <person name="Mallez S."/>
            <person name="Zhang Y."/>
            <person name="Obille A."/>
            <person name="Becker A."/>
            <person name="Abrahante J.E."/>
            <person name="Garbe J."/>
            <person name="Badalamenti J.P."/>
            <person name="Herman A."/>
            <person name="Mangelson H."/>
            <person name="Liachko I."/>
            <person name="Sullivan S."/>
            <person name="Sone E.D."/>
            <person name="Koren S."/>
            <person name="Silverstein K.A.T."/>
            <person name="Beckman K.B."/>
            <person name="Gohl D.M."/>
        </authorList>
    </citation>
    <scope>NUCLEOTIDE SEQUENCE</scope>
    <source>
        <strain evidence="2">Duluth1</strain>
        <tissue evidence="2">Whole animal</tissue>
    </source>
</reference>
<evidence type="ECO:0000256" key="1">
    <source>
        <dbReference type="SAM" id="MobiDB-lite"/>
    </source>
</evidence>
<accession>A0A9D3YQE5</accession>
<sequence length="96" mass="10794">MVVFRPTENKGFTIRPRCQDKSVGPMPVMMDVGTEPTCFKSGSDAGDLETDDEMDDEEDGAEDDPDWEPEDESDEEYASGEEENIQYVFMKTGIVE</sequence>
<feature type="region of interest" description="Disordered" evidence="1">
    <location>
        <begin position="1"/>
        <end position="96"/>
    </location>
</feature>
<comment type="caution">
    <text evidence="2">The sequence shown here is derived from an EMBL/GenBank/DDBJ whole genome shotgun (WGS) entry which is preliminary data.</text>
</comment>
<evidence type="ECO:0000313" key="2">
    <source>
        <dbReference type="EMBL" id="KAH3702626.1"/>
    </source>
</evidence>
<dbReference type="EMBL" id="JAIWYP010000015">
    <property type="protein sequence ID" value="KAH3702626.1"/>
    <property type="molecule type" value="Genomic_DNA"/>
</dbReference>
<evidence type="ECO:0000313" key="3">
    <source>
        <dbReference type="Proteomes" id="UP000828390"/>
    </source>
</evidence>
<reference evidence="2" key="2">
    <citation type="submission" date="2020-11" db="EMBL/GenBank/DDBJ databases">
        <authorList>
            <person name="McCartney M.A."/>
            <person name="Auch B."/>
            <person name="Kono T."/>
            <person name="Mallez S."/>
            <person name="Becker A."/>
            <person name="Gohl D.M."/>
            <person name="Silverstein K.A.T."/>
            <person name="Koren S."/>
            <person name="Bechman K.B."/>
            <person name="Herman A."/>
            <person name="Abrahante J.E."/>
            <person name="Garbe J."/>
        </authorList>
    </citation>
    <scope>NUCLEOTIDE SEQUENCE</scope>
    <source>
        <strain evidence="2">Duluth1</strain>
        <tissue evidence="2">Whole animal</tissue>
    </source>
</reference>
<proteinExistence type="predicted"/>
<dbReference type="AlphaFoldDB" id="A0A9D3YQE5"/>